<name>A0A0M3I123_ASCLU</name>
<dbReference type="InterPro" id="IPR001155">
    <property type="entry name" value="OxRdtase_FMN_N"/>
</dbReference>
<evidence type="ECO:0000256" key="2">
    <source>
        <dbReference type="ARBA" id="ARBA00023002"/>
    </source>
</evidence>
<dbReference type="PANTHER" id="PTHR43656">
    <property type="entry name" value="BINDING OXIDOREDUCTASE, PUTATIVE (AFU_ORTHOLOGUE AFUA_2G08260)-RELATED"/>
    <property type="match status" value="1"/>
</dbReference>
<dbReference type="PANTHER" id="PTHR43656:SF5">
    <property type="entry name" value="NADH:FLAVIN OXIDOREDUCTASE_NADH OXIDASE N-TERMINAL DOMAIN-CONTAINING PROTEIN"/>
    <property type="match status" value="1"/>
</dbReference>
<proteinExistence type="predicted"/>
<evidence type="ECO:0000256" key="1">
    <source>
        <dbReference type="ARBA" id="ARBA00022630"/>
    </source>
</evidence>
<evidence type="ECO:0000313" key="4">
    <source>
        <dbReference type="Proteomes" id="UP000036681"/>
    </source>
</evidence>
<dbReference type="Gene3D" id="3.20.20.70">
    <property type="entry name" value="Aldolase class I"/>
    <property type="match status" value="1"/>
</dbReference>
<dbReference type="WBParaSite" id="ALUE_0000991801-mRNA-1">
    <property type="protein sequence ID" value="ALUE_0000991801-mRNA-1"/>
    <property type="gene ID" value="ALUE_0000991801"/>
</dbReference>
<keyword evidence="2" id="KW-0560">Oxidoreductase</keyword>
<organism evidence="4 5">
    <name type="scientific">Ascaris lumbricoides</name>
    <name type="common">Giant roundworm</name>
    <dbReference type="NCBI Taxonomy" id="6252"/>
    <lineage>
        <taxon>Eukaryota</taxon>
        <taxon>Metazoa</taxon>
        <taxon>Ecdysozoa</taxon>
        <taxon>Nematoda</taxon>
        <taxon>Chromadorea</taxon>
        <taxon>Rhabditida</taxon>
        <taxon>Spirurina</taxon>
        <taxon>Ascaridomorpha</taxon>
        <taxon>Ascaridoidea</taxon>
        <taxon>Ascarididae</taxon>
        <taxon>Ascaris</taxon>
    </lineage>
</organism>
<dbReference type="Proteomes" id="UP000036681">
    <property type="component" value="Unplaced"/>
</dbReference>
<dbReference type="SUPFAM" id="SSF51395">
    <property type="entry name" value="FMN-linked oxidoreductases"/>
    <property type="match status" value="1"/>
</dbReference>
<accession>A0A0M3I123</accession>
<evidence type="ECO:0000259" key="3">
    <source>
        <dbReference type="Pfam" id="PF00724"/>
    </source>
</evidence>
<dbReference type="InterPro" id="IPR013785">
    <property type="entry name" value="Aldolase_TIM"/>
</dbReference>
<protein>
    <submittedName>
        <fullName evidence="5">Oxidored_FMN domain-containing protein</fullName>
    </submittedName>
</protein>
<dbReference type="CDD" id="cd04733">
    <property type="entry name" value="OYE_like_2_FMN"/>
    <property type="match status" value="1"/>
</dbReference>
<dbReference type="AlphaFoldDB" id="A0A0M3I123"/>
<dbReference type="InterPro" id="IPR051799">
    <property type="entry name" value="NADH_flavin_oxidoreductase"/>
</dbReference>
<dbReference type="Pfam" id="PF00724">
    <property type="entry name" value="Oxidored_FMN"/>
    <property type="match status" value="1"/>
</dbReference>
<reference evidence="5" key="1">
    <citation type="submission" date="2017-02" db="UniProtKB">
        <authorList>
            <consortium name="WormBaseParasite"/>
        </authorList>
    </citation>
    <scope>IDENTIFICATION</scope>
</reference>
<dbReference type="GO" id="GO:0016491">
    <property type="term" value="F:oxidoreductase activity"/>
    <property type="evidence" value="ECO:0007669"/>
    <property type="project" value="UniProtKB-KW"/>
</dbReference>
<evidence type="ECO:0000313" key="5">
    <source>
        <dbReference type="WBParaSite" id="ALUE_0000991801-mRNA-1"/>
    </source>
</evidence>
<sequence>MSLKATMANILGEPLHFPTSGRTAKNRFLKAALSERLTQWERLKPSCNGVPTERLINTYDKWGHGGWGIILTGNTIVDANHLESAGSMIIEKSVDSPWRREAFKKLASAAKSDGALVIVQLSHGGRQTPITINEHPFSASDVRLTEGTMGANFGQPIPLTTEQIKTEVVEKFAYAAKFCADVGFDGVELHAAHGYLLSQFLSPTTNKRTDEYGGSVENRMRIITEIYEAIRKLVPKDFVIGIKLNSVEFQKDGLNTPDAAAISVGFEKLGFDFVELSGGTYERFEWRHLRESTVRREAYFIEFSETIVKNLHKIIVYLTGGFRTTKGMCDAIEKGVTNGIGIGRPSTQEPDLAAKLTQGKTTAAVKTLLSPDDFALALGACQTQMGEMGNEPFSGDVCKGIMDLSDKQTVEKYIAELTKYMQYWDECMKKGEPISGICEEF</sequence>
<keyword evidence="1" id="KW-0285">Flavoprotein</keyword>
<dbReference type="GO" id="GO:0010181">
    <property type="term" value="F:FMN binding"/>
    <property type="evidence" value="ECO:0007669"/>
    <property type="project" value="InterPro"/>
</dbReference>
<feature type="domain" description="NADH:flavin oxidoreductase/NADH oxidase N-terminal" evidence="3">
    <location>
        <begin position="23"/>
        <end position="360"/>
    </location>
</feature>
<keyword evidence="4" id="KW-1185">Reference proteome</keyword>